<comment type="similarity">
    <text evidence="5 13">In the C-terminal section; belongs to the HTP reductase family.</text>
</comment>
<dbReference type="SUPFAM" id="SSF53597">
    <property type="entry name" value="Dihydrofolate reductase-like"/>
    <property type="match status" value="1"/>
</dbReference>
<keyword evidence="8 13" id="KW-0378">Hydrolase</keyword>
<evidence type="ECO:0000256" key="6">
    <source>
        <dbReference type="ARBA" id="ARBA00022619"/>
    </source>
</evidence>
<accession>A0A9X2JE89</accession>
<evidence type="ECO:0000256" key="1">
    <source>
        <dbReference type="ARBA" id="ARBA00002151"/>
    </source>
</evidence>
<comment type="function">
    <text evidence="1 13">Converts 2,5-diamino-6-(ribosylamino)-4(3h)-pyrimidinone 5'-phosphate into 5-amino-6-(ribosylamino)-2,4(1h,3h)-pyrimidinedione 5'-phosphate.</text>
</comment>
<feature type="binding site" evidence="15">
    <location>
        <position position="204"/>
    </location>
    <ligand>
        <name>NADP(+)</name>
        <dbReference type="ChEBI" id="CHEBI:58349"/>
    </ligand>
</feature>
<evidence type="ECO:0000256" key="15">
    <source>
        <dbReference type="PIRSR" id="PIRSR006769-2"/>
    </source>
</evidence>
<dbReference type="InterPro" id="IPR002125">
    <property type="entry name" value="CMP_dCMP_dom"/>
</dbReference>
<keyword evidence="19" id="KW-1185">Reference proteome</keyword>
<comment type="catalytic activity">
    <reaction evidence="13">
        <text>2,5-diamino-6-hydroxy-4-(5-phosphoribosylamino)-pyrimidine + H2O + H(+) = 5-amino-6-(5-phospho-D-ribosylamino)uracil + NH4(+)</text>
        <dbReference type="Rhea" id="RHEA:21868"/>
        <dbReference type="ChEBI" id="CHEBI:15377"/>
        <dbReference type="ChEBI" id="CHEBI:15378"/>
        <dbReference type="ChEBI" id="CHEBI:28938"/>
        <dbReference type="ChEBI" id="CHEBI:58453"/>
        <dbReference type="ChEBI" id="CHEBI:58614"/>
        <dbReference type="EC" id="3.5.4.26"/>
    </reaction>
</comment>
<name>A0A9X2JE89_9SPHI</name>
<feature type="binding site" evidence="15">
    <location>
        <position position="208"/>
    </location>
    <ligand>
        <name>NADP(+)</name>
        <dbReference type="ChEBI" id="CHEBI:58349"/>
    </ligand>
</feature>
<dbReference type="InterPro" id="IPR004794">
    <property type="entry name" value="Eubact_RibD"/>
</dbReference>
<dbReference type="Gene3D" id="3.40.140.10">
    <property type="entry name" value="Cytidine Deaminase, domain 2"/>
    <property type="match status" value="1"/>
</dbReference>
<evidence type="ECO:0000256" key="14">
    <source>
        <dbReference type="PIRSR" id="PIRSR006769-1"/>
    </source>
</evidence>
<comment type="pathway">
    <text evidence="2 13">Cofactor biosynthesis; riboflavin biosynthesis; 5-amino-6-(D-ribitylamino)uracil from GTP: step 2/4.</text>
</comment>
<evidence type="ECO:0000256" key="7">
    <source>
        <dbReference type="ARBA" id="ARBA00022723"/>
    </source>
</evidence>
<feature type="binding site" evidence="16">
    <location>
        <position position="51"/>
    </location>
    <ligand>
        <name>Zn(2+)</name>
        <dbReference type="ChEBI" id="CHEBI:29105"/>
        <note>catalytic</note>
    </ligand>
</feature>
<evidence type="ECO:0000256" key="12">
    <source>
        <dbReference type="ARBA" id="ARBA00023268"/>
    </source>
</evidence>
<keyword evidence="7 13" id="KW-0479">Metal-binding</keyword>
<dbReference type="InterPro" id="IPR016192">
    <property type="entry name" value="APOBEC/CMP_deaminase_Zn-bd"/>
</dbReference>
<dbReference type="GO" id="GO:0008835">
    <property type="term" value="F:diaminohydroxyphosphoribosylaminopyrimidine deaminase activity"/>
    <property type="evidence" value="ECO:0007669"/>
    <property type="project" value="UniProtKB-EC"/>
</dbReference>
<dbReference type="GO" id="GO:0008703">
    <property type="term" value="F:5-amino-6-(5-phosphoribosylamino)uracil reductase activity"/>
    <property type="evidence" value="ECO:0007669"/>
    <property type="project" value="UniProtKB-EC"/>
</dbReference>
<feature type="domain" description="CMP/dCMP-type deaminase" evidence="17">
    <location>
        <begin position="2"/>
        <end position="131"/>
    </location>
</feature>
<dbReference type="InterPro" id="IPR016193">
    <property type="entry name" value="Cytidine_deaminase-like"/>
</dbReference>
<dbReference type="PROSITE" id="PS51747">
    <property type="entry name" value="CYT_DCMP_DEAMINASES_2"/>
    <property type="match status" value="1"/>
</dbReference>
<dbReference type="PROSITE" id="PS00903">
    <property type="entry name" value="CYT_DCMP_DEAMINASES_1"/>
    <property type="match status" value="1"/>
</dbReference>
<protein>
    <recommendedName>
        <fullName evidence="13">Riboflavin biosynthesis protein RibD</fullName>
    </recommendedName>
    <domain>
        <recommendedName>
            <fullName evidence="13">Diaminohydroxyphosphoribosylaminopyrimidine deaminase</fullName>
            <shortName evidence="13">DRAP deaminase</shortName>
            <ecNumber evidence="13">3.5.4.26</ecNumber>
        </recommendedName>
        <alternativeName>
            <fullName evidence="13">Riboflavin-specific deaminase</fullName>
        </alternativeName>
    </domain>
    <domain>
        <recommendedName>
            <fullName evidence="13">5-amino-6-(5-phosphoribosylamino)uracil reductase</fullName>
            <ecNumber evidence="13">1.1.1.193</ecNumber>
        </recommendedName>
        <alternativeName>
            <fullName evidence="13">HTP reductase</fullName>
        </alternativeName>
    </domain>
</protein>
<keyword evidence="9 13" id="KW-0862">Zinc</keyword>
<gene>
    <name evidence="18" type="primary">ribD</name>
    <name evidence="18" type="ORF">NF867_16625</name>
</gene>
<dbReference type="EMBL" id="JAMWYS010000058">
    <property type="protein sequence ID" value="MCO4294489.1"/>
    <property type="molecule type" value="Genomic_DNA"/>
</dbReference>
<feature type="binding site" evidence="16">
    <location>
        <position position="92"/>
    </location>
    <ligand>
        <name>Zn(2+)</name>
        <dbReference type="ChEBI" id="CHEBI:29105"/>
        <note>catalytic</note>
    </ligand>
</feature>
<evidence type="ECO:0000256" key="2">
    <source>
        <dbReference type="ARBA" id="ARBA00004882"/>
    </source>
</evidence>
<dbReference type="Gene3D" id="3.40.430.10">
    <property type="entry name" value="Dihydrofolate Reductase, subunit A"/>
    <property type="match status" value="1"/>
</dbReference>
<dbReference type="PIRSF" id="PIRSF006769">
    <property type="entry name" value="RibD"/>
    <property type="match status" value="1"/>
</dbReference>
<comment type="caution">
    <text evidence="18">The sequence shown here is derived from an EMBL/GenBank/DDBJ whole genome shotgun (WGS) entry which is preliminary data.</text>
</comment>
<keyword evidence="10 13" id="KW-0521">NADP</keyword>
<dbReference type="GO" id="GO:0009231">
    <property type="term" value="P:riboflavin biosynthetic process"/>
    <property type="evidence" value="ECO:0007669"/>
    <property type="project" value="UniProtKB-KW"/>
</dbReference>
<dbReference type="EC" id="1.1.1.193" evidence="13"/>
<feature type="binding site" evidence="15">
    <location>
        <position position="192"/>
    </location>
    <ligand>
        <name>substrate</name>
    </ligand>
</feature>
<dbReference type="PANTHER" id="PTHR38011">
    <property type="entry name" value="DIHYDROFOLATE REDUCTASE FAMILY PROTEIN (AFU_ORTHOLOGUE AFUA_8G06820)"/>
    <property type="match status" value="1"/>
</dbReference>
<evidence type="ECO:0000256" key="9">
    <source>
        <dbReference type="ARBA" id="ARBA00022833"/>
    </source>
</evidence>
<comment type="cofactor">
    <cofactor evidence="13 16">
        <name>Zn(2+)</name>
        <dbReference type="ChEBI" id="CHEBI:29105"/>
    </cofactor>
    <text evidence="13 16">Binds 1 zinc ion.</text>
</comment>
<feature type="binding site" evidence="15">
    <location>
        <position position="178"/>
    </location>
    <ligand>
        <name>NADP(+)</name>
        <dbReference type="ChEBI" id="CHEBI:58349"/>
    </ligand>
</feature>
<evidence type="ECO:0000256" key="10">
    <source>
        <dbReference type="ARBA" id="ARBA00022857"/>
    </source>
</evidence>
<evidence type="ECO:0000256" key="4">
    <source>
        <dbReference type="ARBA" id="ARBA00005259"/>
    </source>
</evidence>
<sequence length="359" mass="40209">MNEHQLYIKRCIELALNGLGSVSPNPMVGAVIVCDGKIIGEGYHKKYGQAHAEVNAINAVLSKYDNADELLKRSTIYVSLEPCAHHGKTPPCADLIIKHSISKVVVGCVDPFAQVSGRGIERLKNAGIEVISGVLEKDCLALNKRFIIQQTQKRPYIILKWAQTAKGNFAPANGAEFWISGKRSKQLVHKWRTEEDAILIGSRTALIDNPQLTAREWVGKNPVRVVVDRELKLPSTLNIFDKSAKTIVYNELKIGVTDNIHFNSLEFNEYLPQFMMYQLYLQDIQSVIIEGGANLLNQFIGYGLWDEARIFTSKAIQKSINEENWIKAPVIKGNLISTEMLDDDELMILEKPYSAKSSK</sequence>
<evidence type="ECO:0000256" key="3">
    <source>
        <dbReference type="ARBA" id="ARBA00004910"/>
    </source>
</evidence>
<evidence type="ECO:0000259" key="17">
    <source>
        <dbReference type="PROSITE" id="PS51747"/>
    </source>
</evidence>
<feature type="binding site" evidence="15">
    <location>
        <position position="162"/>
    </location>
    <ligand>
        <name>NADP(+)</name>
        <dbReference type="ChEBI" id="CHEBI:58349"/>
    </ligand>
</feature>
<proteinExistence type="inferred from homology"/>
<dbReference type="AlphaFoldDB" id="A0A9X2JE89"/>
<keyword evidence="12" id="KW-0511">Multifunctional enzyme</keyword>
<dbReference type="SUPFAM" id="SSF53927">
    <property type="entry name" value="Cytidine deaminase-like"/>
    <property type="match status" value="1"/>
</dbReference>
<evidence type="ECO:0000256" key="5">
    <source>
        <dbReference type="ARBA" id="ARBA00007417"/>
    </source>
</evidence>
<dbReference type="NCBIfam" id="TIGR00326">
    <property type="entry name" value="eubact_ribD"/>
    <property type="match status" value="1"/>
</dbReference>
<dbReference type="Pfam" id="PF01872">
    <property type="entry name" value="RibD_C"/>
    <property type="match status" value="1"/>
</dbReference>
<dbReference type="Proteomes" id="UP001155182">
    <property type="component" value="Unassembled WGS sequence"/>
</dbReference>
<dbReference type="GO" id="GO:0008270">
    <property type="term" value="F:zinc ion binding"/>
    <property type="evidence" value="ECO:0007669"/>
    <property type="project" value="InterPro"/>
</dbReference>
<comment type="similarity">
    <text evidence="4 13">In the N-terminal section; belongs to the cytidine and deoxycytidylate deaminase family.</text>
</comment>
<evidence type="ECO:0000256" key="11">
    <source>
        <dbReference type="ARBA" id="ARBA00023002"/>
    </source>
</evidence>
<keyword evidence="11 13" id="KW-0560">Oxidoreductase</keyword>
<dbReference type="InterPro" id="IPR024072">
    <property type="entry name" value="DHFR-like_dom_sf"/>
</dbReference>
<evidence type="ECO:0000313" key="19">
    <source>
        <dbReference type="Proteomes" id="UP001155182"/>
    </source>
</evidence>
<feature type="binding site" evidence="15">
    <location>
        <position position="212"/>
    </location>
    <ligand>
        <name>substrate</name>
    </ligand>
</feature>
<feature type="binding site" evidence="16">
    <location>
        <position position="83"/>
    </location>
    <ligand>
        <name>Zn(2+)</name>
        <dbReference type="ChEBI" id="CHEBI:29105"/>
        <note>catalytic</note>
    </ligand>
</feature>
<organism evidence="18 19">
    <name type="scientific">Solitalea agri</name>
    <dbReference type="NCBI Taxonomy" id="2953739"/>
    <lineage>
        <taxon>Bacteria</taxon>
        <taxon>Pseudomonadati</taxon>
        <taxon>Bacteroidota</taxon>
        <taxon>Sphingobacteriia</taxon>
        <taxon>Sphingobacteriales</taxon>
        <taxon>Sphingobacteriaceae</taxon>
        <taxon>Solitalea</taxon>
    </lineage>
</organism>
<evidence type="ECO:0000256" key="8">
    <source>
        <dbReference type="ARBA" id="ARBA00022801"/>
    </source>
</evidence>
<dbReference type="EC" id="3.5.4.26" evidence="13"/>
<keyword evidence="6 13" id="KW-0686">Riboflavin biosynthesis</keyword>
<dbReference type="Pfam" id="PF00383">
    <property type="entry name" value="dCMP_cyt_deam_1"/>
    <property type="match status" value="1"/>
</dbReference>
<evidence type="ECO:0000256" key="16">
    <source>
        <dbReference type="PIRSR" id="PIRSR006769-3"/>
    </source>
</evidence>
<dbReference type="RefSeq" id="WP_252589524.1">
    <property type="nucleotide sequence ID" value="NZ_JAMWYS010000058.1"/>
</dbReference>
<comment type="pathway">
    <text evidence="3 13">Cofactor biosynthesis; riboflavin biosynthesis; 5-amino-6-(D-ribitylamino)uracil from GTP: step 3/4.</text>
</comment>
<dbReference type="InterPro" id="IPR002734">
    <property type="entry name" value="RibDG_C"/>
</dbReference>
<feature type="active site" description="Proton donor" evidence="14">
    <location>
        <position position="53"/>
    </location>
</feature>
<comment type="catalytic activity">
    <reaction evidence="13">
        <text>5-amino-6-(5-phospho-D-ribitylamino)uracil + NADP(+) = 5-amino-6-(5-phospho-D-ribosylamino)uracil + NADPH + H(+)</text>
        <dbReference type="Rhea" id="RHEA:17845"/>
        <dbReference type="ChEBI" id="CHEBI:15378"/>
        <dbReference type="ChEBI" id="CHEBI:57783"/>
        <dbReference type="ChEBI" id="CHEBI:58349"/>
        <dbReference type="ChEBI" id="CHEBI:58421"/>
        <dbReference type="ChEBI" id="CHEBI:58453"/>
        <dbReference type="EC" id="1.1.1.193"/>
    </reaction>
</comment>
<dbReference type="FunFam" id="3.40.140.10:FF:000025">
    <property type="entry name" value="Riboflavin biosynthesis protein RibD"/>
    <property type="match status" value="1"/>
</dbReference>
<dbReference type="CDD" id="cd01284">
    <property type="entry name" value="Riboflavin_deaminase-reductase"/>
    <property type="match status" value="1"/>
</dbReference>
<evidence type="ECO:0000256" key="13">
    <source>
        <dbReference type="PIRNR" id="PIRNR006769"/>
    </source>
</evidence>
<feature type="binding site" evidence="15">
    <location>
        <position position="215"/>
    </location>
    <ligand>
        <name>substrate</name>
    </ligand>
</feature>
<dbReference type="PANTHER" id="PTHR38011:SF7">
    <property type="entry name" value="2,5-DIAMINO-6-RIBOSYLAMINO-4(3H)-PYRIMIDINONE 5'-PHOSPHATE REDUCTASE"/>
    <property type="match status" value="1"/>
</dbReference>
<dbReference type="InterPro" id="IPR050765">
    <property type="entry name" value="Riboflavin_Biosynth_HTPR"/>
</dbReference>
<feature type="binding site" evidence="15">
    <location>
        <position position="290"/>
    </location>
    <ligand>
        <name>substrate</name>
    </ligand>
</feature>
<reference evidence="18" key="1">
    <citation type="submission" date="2022-06" db="EMBL/GenBank/DDBJ databases">
        <title>Solitalea sp. MAHUQ-68 isolated from rhizospheric soil.</title>
        <authorList>
            <person name="Huq M.A."/>
        </authorList>
    </citation>
    <scope>NUCLEOTIDE SEQUENCE</scope>
    <source>
        <strain evidence="18">MAHUQ-68</strain>
    </source>
</reference>
<evidence type="ECO:0000313" key="18">
    <source>
        <dbReference type="EMBL" id="MCO4294489.1"/>
    </source>
</evidence>